<organism evidence="3 4">
    <name type="scientific">Reticulomyxa filosa</name>
    <dbReference type="NCBI Taxonomy" id="46433"/>
    <lineage>
        <taxon>Eukaryota</taxon>
        <taxon>Sar</taxon>
        <taxon>Rhizaria</taxon>
        <taxon>Retaria</taxon>
        <taxon>Foraminifera</taxon>
        <taxon>Monothalamids</taxon>
        <taxon>Reticulomyxidae</taxon>
        <taxon>Reticulomyxa</taxon>
    </lineage>
</organism>
<proteinExistence type="predicted"/>
<dbReference type="PANTHER" id="PTHR30005">
    <property type="entry name" value="EXOPOLYPHOSPHATASE"/>
    <property type="match status" value="1"/>
</dbReference>
<evidence type="ECO:0000259" key="2">
    <source>
        <dbReference type="Pfam" id="PF02541"/>
    </source>
</evidence>
<accession>X6LAB1</accession>
<dbReference type="InterPro" id="IPR003695">
    <property type="entry name" value="Ppx_GppA_N"/>
</dbReference>
<keyword evidence="4" id="KW-1185">Reference proteome</keyword>
<evidence type="ECO:0000256" key="1">
    <source>
        <dbReference type="SAM" id="SignalP"/>
    </source>
</evidence>
<evidence type="ECO:0000313" key="3">
    <source>
        <dbReference type="EMBL" id="ETN98295.1"/>
    </source>
</evidence>
<feature type="signal peptide" evidence="1">
    <location>
        <begin position="1"/>
        <end position="22"/>
    </location>
</feature>
<protein>
    <recommendedName>
        <fullName evidence="2">Ppx/GppA phosphatase N-terminal domain-containing protein</fullName>
    </recommendedName>
</protein>
<reference evidence="3 4" key="1">
    <citation type="journal article" date="2013" name="Curr. Biol.">
        <title>The Genome of the Foraminiferan Reticulomyxa filosa.</title>
        <authorList>
            <person name="Glockner G."/>
            <person name="Hulsmann N."/>
            <person name="Schleicher M."/>
            <person name="Noegel A.A."/>
            <person name="Eichinger L."/>
            <person name="Gallinger C."/>
            <person name="Pawlowski J."/>
            <person name="Sierra R."/>
            <person name="Euteneuer U."/>
            <person name="Pillet L."/>
            <person name="Moustafa A."/>
            <person name="Platzer M."/>
            <person name="Groth M."/>
            <person name="Szafranski K."/>
            <person name="Schliwa M."/>
        </authorList>
    </citation>
    <scope>NUCLEOTIDE SEQUENCE [LARGE SCALE GENOMIC DNA]</scope>
</reference>
<dbReference type="Gene3D" id="3.30.420.150">
    <property type="entry name" value="Exopolyphosphatase. Domain 2"/>
    <property type="match status" value="1"/>
</dbReference>
<feature type="domain" description="Ppx/GppA phosphatase N-terminal" evidence="2">
    <location>
        <begin position="79"/>
        <end position="241"/>
    </location>
</feature>
<dbReference type="GO" id="GO:0006357">
    <property type="term" value="P:regulation of transcription by RNA polymerase II"/>
    <property type="evidence" value="ECO:0007669"/>
    <property type="project" value="TreeGrafter"/>
</dbReference>
<dbReference type="AlphaFoldDB" id="X6LAB1"/>
<name>X6LAB1_RETFI</name>
<dbReference type="SUPFAM" id="SSF53067">
    <property type="entry name" value="Actin-like ATPase domain"/>
    <property type="match status" value="1"/>
</dbReference>
<dbReference type="PANTHER" id="PTHR30005:SF0">
    <property type="entry name" value="RETROGRADE REGULATION PROTEIN 2"/>
    <property type="match status" value="1"/>
</dbReference>
<gene>
    <name evidence="3" type="ORF">RFI_39213</name>
</gene>
<comment type="caution">
    <text evidence="3">The sequence shown here is derived from an EMBL/GenBank/DDBJ whole genome shotgun (WGS) entry which is preliminary data.</text>
</comment>
<dbReference type="Pfam" id="PF02541">
    <property type="entry name" value="Ppx-GppA"/>
    <property type="match status" value="1"/>
</dbReference>
<dbReference type="Proteomes" id="UP000023152">
    <property type="component" value="Unassembled WGS sequence"/>
</dbReference>
<dbReference type="OrthoDB" id="206024at2759"/>
<dbReference type="InterPro" id="IPR050273">
    <property type="entry name" value="GppA/Ppx_hydrolase"/>
</dbReference>
<sequence length="353" mass="40046">MQLKLCLLLLLSLFLKSSILFAKDSCLEKRYVFDIGSGSTKSKAYLVNKCLSKVIKSIGEINKHVRYQDCISSSFDKKTITKKCLDEGLKALKSIESGYKIDCNKEKCAGFATAWARDARNSEDVLSIFKEENIHIIPISQQEEGELGFKTAIFDPEIRETIDPKKVIAWDIGGGSFQLSALDNSGIVYTHEGQYGIFDLFQEIREKFPKAGHNVNKERYFEKDELEAIFKYTSNKVSQELAKDNFITSKLKDKDTRVIGIGRIMYLGLRHQLDATNPVTKAKIKCLAYEFTNISVEEAKKKYPKLPEHFASLVQQSLILIYGIMDSAGIDKFEIVNSTLTDHVAIDQDYWNN</sequence>
<keyword evidence="1" id="KW-0732">Signal</keyword>
<dbReference type="InterPro" id="IPR043129">
    <property type="entry name" value="ATPase_NBD"/>
</dbReference>
<feature type="chain" id="PRO_5004974591" description="Ppx/GppA phosphatase N-terminal domain-containing protein" evidence="1">
    <location>
        <begin position="23"/>
        <end position="353"/>
    </location>
</feature>
<dbReference type="Gene3D" id="3.30.420.40">
    <property type="match status" value="1"/>
</dbReference>
<evidence type="ECO:0000313" key="4">
    <source>
        <dbReference type="Proteomes" id="UP000023152"/>
    </source>
</evidence>
<dbReference type="EMBL" id="ASPP01047084">
    <property type="protein sequence ID" value="ETN98295.1"/>
    <property type="molecule type" value="Genomic_DNA"/>
</dbReference>